<sequence>MVAIKNSVLLLGSLATLTTALPGFGQWQKPGGPPAGDVQGSHDGPGRGAGGPPSGTGDGGAVAGAAHPFSGKYPGAGAGTVYAHAYTSGDDDDDDDDDHDNDNNGAAHSATHRRRENAMYKTGTYAQGKYESSDGKPQTQHKNHGGLSDGQDGNAASTHGHSAEQKWDGGSKQSHARDVEGPGSDMGADIRFPHLKGTQAGDGARERVGERDGDGELHAHQARTASRGVYECMNKNFVLPCIWTPVNNGQCYNVNYGSQGSMGPDKGLTCTLYEVGNCNDNGWNTASPFVWPGIPDYQTSYLLTRHGFPDQGPRSYKCTYTSEAKGN</sequence>
<feature type="region of interest" description="Disordered" evidence="1">
    <location>
        <begin position="25"/>
        <end position="219"/>
    </location>
</feature>
<evidence type="ECO:0008006" key="5">
    <source>
        <dbReference type="Google" id="ProtNLM"/>
    </source>
</evidence>
<feature type="signal peptide" evidence="2">
    <location>
        <begin position="1"/>
        <end position="20"/>
    </location>
</feature>
<comment type="caution">
    <text evidence="3">The sequence shown here is derived from an EMBL/GenBank/DDBJ whole genome shotgun (WGS) entry which is preliminary data.</text>
</comment>
<keyword evidence="4" id="KW-1185">Reference proteome</keyword>
<name>W9Y4S1_9EURO</name>
<dbReference type="OrthoDB" id="2910287at2759"/>
<feature type="compositionally biased region" description="Acidic residues" evidence="1">
    <location>
        <begin position="89"/>
        <end position="100"/>
    </location>
</feature>
<dbReference type="EMBL" id="AMGY01000004">
    <property type="protein sequence ID" value="EXJ84221.1"/>
    <property type="molecule type" value="Genomic_DNA"/>
</dbReference>
<feature type="compositionally biased region" description="Basic and acidic residues" evidence="1">
    <location>
        <begin position="161"/>
        <end position="180"/>
    </location>
</feature>
<feature type="compositionally biased region" description="Gly residues" evidence="1">
    <location>
        <begin position="46"/>
        <end position="62"/>
    </location>
</feature>
<reference evidence="3 4" key="1">
    <citation type="submission" date="2013-03" db="EMBL/GenBank/DDBJ databases">
        <title>The Genome Sequence of Capronia epimyces CBS 606.96.</title>
        <authorList>
            <consortium name="The Broad Institute Genomics Platform"/>
            <person name="Cuomo C."/>
            <person name="de Hoog S."/>
            <person name="Gorbushina A."/>
            <person name="Walker B."/>
            <person name="Young S.K."/>
            <person name="Zeng Q."/>
            <person name="Gargeya S."/>
            <person name="Fitzgerald M."/>
            <person name="Haas B."/>
            <person name="Abouelleil A."/>
            <person name="Allen A.W."/>
            <person name="Alvarado L."/>
            <person name="Arachchi H.M."/>
            <person name="Berlin A.M."/>
            <person name="Chapman S.B."/>
            <person name="Gainer-Dewar J."/>
            <person name="Goldberg J."/>
            <person name="Griggs A."/>
            <person name="Gujja S."/>
            <person name="Hansen M."/>
            <person name="Howarth C."/>
            <person name="Imamovic A."/>
            <person name="Ireland A."/>
            <person name="Larimer J."/>
            <person name="McCowan C."/>
            <person name="Murphy C."/>
            <person name="Pearson M."/>
            <person name="Poon T.W."/>
            <person name="Priest M."/>
            <person name="Roberts A."/>
            <person name="Saif S."/>
            <person name="Shea T."/>
            <person name="Sisk P."/>
            <person name="Sykes S."/>
            <person name="Wortman J."/>
            <person name="Nusbaum C."/>
            <person name="Birren B."/>
        </authorList>
    </citation>
    <scope>NUCLEOTIDE SEQUENCE [LARGE SCALE GENOMIC DNA]</scope>
    <source>
        <strain evidence="3 4">CBS 606.96</strain>
    </source>
</reference>
<evidence type="ECO:0000313" key="3">
    <source>
        <dbReference type="EMBL" id="EXJ84221.1"/>
    </source>
</evidence>
<dbReference type="GeneID" id="19169006"/>
<dbReference type="AlphaFoldDB" id="W9Y4S1"/>
<accession>W9Y4S1</accession>
<evidence type="ECO:0000256" key="1">
    <source>
        <dbReference type="SAM" id="MobiDB-lite"/>
    </source>
</evidence>
<organism evidence="3 4">
    <name type="scientific">Capronia epimyces CBS 606.96</name>
    <dbReference type="NCBI Taxonomy" id="1182542"/>
    <lineage>
        <taxon>Eukaryota</taxon>
        <taxon>Fungi</taxon>
        <taxon>Dikarya</taxon>
        <taxon>Ascomycota</taxon>
        <taxon>Pezizomycotina</taxon>
        <taxon>Eurotiomycetes</taxon>
        <taxon>Chaetothyriomycetidae</taxon>
        <taxon>Chaetothyriales</taxon>
        <taxon>Herpotrichiellaceae</taxon>
        <taxon>Capronia</taxon>
    </lineage>
</organism>
<dbReference type="RefSeq" id="XP_007733206.1">
    <property type="nucleotide sequence ID" value="XM_007735016.1"/>
</dbReference>
<evidence type="ECO:0000256" key="2">
    <source>
        <dbReference type="SAM" id="SignalP"/>
    </source>
</evidence>
<feature type="chain" id="PRO_5004934944" description="Ig-like domain-containing protein" evidence="2">
    <location>
        <begin position="21"/>
        <end position="327"/>
    </location>
</feature>
<gene>
    <name evidence="3" type="ORF">A1O3_04888</name>
</gene>
<feature type="compositionally biased region" description="Basic and acidic residues" evidence="1">
    <location>
        <begin position="203"/>
        <end position="219"/>
    </location>
</feature>
<proteinExistence type="predicted"/>
<dbReference type="HOGENOM" id="CLU_081896_0_0_1"/>
<evidence type="ECO:0000313" key="4">
    <source>
        <dbReference type="Proteomes" id="UP000019478"/>
    </source>
</evidence>
<dbReference type="Proteomes" id="UP000019478">
    <property type="component" value="Unassembled WGS sequence"/>
</dbReference>
<protein>
    <recommendedName>
        <fullName evidence="5">Ig-like domain-containing protein</fullName>
    </recommendedName>
</protein>
<keyword evidence="2" id="KW-0732">Signal</keyword>